<organism evidence="3 4">
    <name type="scientific">Mycoplasmopsis columbinasalis</name>
    <dbReference type="NCBI Taxonomy" id="114880"/>
    <lineage>
        <taxon>Bacteria</taxon>
        <taxon>Bacillati</taxon>
        <taxon>Mycoplasmatota</taxon>
        <taxon>Mycoplasmoidales</taxon>
        <taxon>Metamycoplasmataceae</taxon>
        <taxon>Mycoplasmopsis</taxon>
    </lineage>
</organism>
<accession>A0A449BAW6</accession>
<dbReference type="EMBL" id="LR215043">
    <property type="protein sequence ID" value="VEU78338.1"/>
    <property type="molecule type" value="Genomic_DNA"/>
</dbReference>
<sequence length="386" mass="44863">MNDRNQRRFKSPDNNYQQTNYQNPQQYNQNYQQTPQPTFNPQYQQPVQPNYQPQYQQPIAPQYQPVPQPTFQPQYQQPQQPTFVQPQQMPPQAPAATQQVFPPQNLFNNQPQTQNVPSINMTNESLDRLQKTIKFEKTLTTIGLIIGLLIFLAGSIFFALAYTQTTSLFPKKEGHYNGYLILTGFVLFVGFAILLQNIFERKRWNSILRSAKRAKETSDVLNYSVAFNSMLKRLALKEVNIMWIVIFLVTYLGVFAGIVWGLYSSGQWFYESEVLKINFDWPKWLDNAFTSTRLLCWIIFGIICGLIGLFIIMKIFDKKRSQGFEMFLGADATAILANVSAEKRHRNKIWLWTYIIAVILTILLPLAILFFIGWRSIKRKKVVASK</sequence>
<keyword evidence="2" id="KW-0472">Membrane</keyword>
<keyword evidence="2" id="KW-0812">Transmembrane</keyword>
<feature type="transmembrane region" description="Helical" evidence="2">
    <location>
        <begin position="241"/>
        <end position="263"/>
    </location>
</feature>
<protein>
    <submittedName>
        <fullName evidence="3">Uncharacterized protein</fullName>
    </submittedName>
</protein>
<evidence type="ECO:0000256" key="1">
    <source>
        <dbReference type="SAM" id="MobiDB-lite"/>
    </source>
</evidence>
<name>A0A449BAW6_9BACT</name>
<dbReference type="RefSeq" id="WP_129623165.1">
    <property type="nucleotide sequence ID" value="NZ_LR215043.1"/>
</dbReference>
<feature type="region of interest" description="Disordered" evidence="1">
    <location>
        <begin position="1"/>
        <end position="96"/>
    </location>
</feature>
<dbReference type="NCBIfam" id="NF045846">
    <property type="entry name" value="MSC0882_dom"/>
    <property type="match status" value="1"/>
</dbReference>
<feature type="transmembrane region" description="Helical" evidence="2">
    <location>
        <begin position="351"/>
        <end position="372"/>
    </location>
</feature>
<dbReference type="Proteomes" id="UP000290876">
    <property type="component" value="Chromosome"/>
</dbReference>
<gene>
    <name evidence="3" type="ORF">NCTC10184_00579</name>
</gene>
<feature type="transmembrane region" description="Helical" evidence="2">
    <location>
        <begin position="294"/>
        <end position="316"/>
    </location>
</feature>
<keyword evidence="2" id="KW-1133">Transmembrane helix</keyword>
<evidence type="ECO:0000313" key="4">
    <source>
        <dbReference type="Proteomes" id="UP000290876"/>
    </source>
</evidence>
<dbReference type="KEGG" id="mcob:NCTC10184_00579"/>
<feature type="compositionally biased region" description="Low complexity" evidence="1">
    <location>
        <begin position="14"/>
        <end position="63"/>
    </location>
</feature>
<evidence type="ECO:0000256" key="2">
    <source>
        <dbReference type="SAM" id="Phobius"/>
    </source>
</evidence>
<proteinExistence type="predicted"/>
<evidence type="ECO:0000313" key="3">
    <source>
        <dbReference type="EMBL" id="VEU78338.1"/>
    </source>
</evidence>
<reference evidence="3 4" key="1">
    <citation type="submission" date="2019-01" db="EMBL/GenBank/DDBJ databases">
        <authorList>
            <consortium name="Pathogen Informatics"/>
        </authorList>
    </citation>
    <scope>NUCLEOTIDE SEQUENCE [LARGE SCALE GENOMIC DNA]</scope>
    <source>
        <strain evidence="3 4">NCTC10184</strain>
    </source>
</reference>
<feature type="transmembrane region" description="Helical" evidence="2">
    <location>
        <begin position="138"/>
        <end position="159"/>
    </location>
</feature>
<feature type="transmembrane region" description="Helical" evidence="2">
    <location>
        <begin position="179"/>
        <end position="199"/>
    </location>
</feature>
<feature type="compositionally biased region" description="Low complexity" evidence="1">
    <location>
        <begin position="71"/>
        <end position="87"/>
    </location>
</feature>
<dbReference type="InterPro" id="IPR059214">
    <property type="entry name" value="MSC_0882-like"/>
</dbReference>
<keyword evidence="4" id="KW-1185">Reference proteome</keyword>
<dbReference type="AlphaFoldDB" id="A0A449BAW6"/>
<dbReference type="OrthoDB" id="398791at2"/>